<evidence type="ECO:0000313" key="1">
    <source>
        <dbReference type="EMBL" id="MFD1320695.1"/>
    </source>
</evidence>
<sequence length="103" mass="11352">MSSDEDSEFGPDETRRHHLAQVNRVLRRPGMYGGNEIAERLLLEAMAAVDGSLERWWAECDGLRERDAFAATGVVGAYSYILPASALREATASVYAEIAHRLG</sequence>
<protein>
    <submittedName>
        <fullName evidence="1">Uncharacterized protein</fullName>
    </submittedName>
</protein>
<evidence type="ECO:0000313" key="2">
    <source>
        <dbReference type="Proteomes" id="UP001597260"/>
    </source>
</evidence>
<gene>
    <name evidence="1" type="ORF">ACFQ4H_06270</name>
</gene>
<dbReference type="EMBL" id="JBHTMP010000006">
    <property type="protein sequence ID" value="MFD1320695.1"/>
    <property type="molecule type" value="Genomic_DNA"/>
</dbReference>
<proteinExistence type="predicted"/>
<organism evidence="1 2">
    <name type="scientific">Micromonospora sonneratiae</name>
    <dbReference type="NCBI Taxonomy" id="1184706"/>
    <lineage>
        <taxon>Bacteria</taxon>
        <taxon>Bacillati</taxon>
        <taxon>Actinomycetota</taxon>
        <taxon>Actinomycetes</taxon>
        <taxon>Micromonosporales</taxon>
        <taxon>Micromonosporaceae</taxon>
        <taxon>Micromonospora</taxon>
    </lineage>
</organism>
<comment type="caution">
    <text evidence="1">The sequence shown here is derived from an EMBL/GenBank/DDBJ whole genome shotgun (WGS) entry which is preliminary data.</text>
</comment>
<dbReference type="RefSeq" id="WP_377567938.1">
    <property type="nucleotide sequence ID" value="NZ_JBHTMP010000006.1"/>
</dbReference>
<accession>A0ABW3Y9J1</accession>
<dbReference type="Proteomes" id="UP001597260">
    <property type="component" value="Unassembled WGS sequence"/>
</dbReference>
<reference evidence="2" key="1">
    <citation type="journal article" date="2019" name="Int. J. Syst. Evol. Microbiol.">
        <title>The Global Catalogue of Microorganisms (GCM) 10K type strain sequencing project: providing services to taxonomists for standard genome sequencing and annotation.</title>
        <authorList>
            <consortium name="The Broad Institute Genomics Platform"/>
            <consortium name="The Broad Institute Genome Sequencing Center for Infectious Disease"/>
            <person name="Wu L."/>
            <person name="Ma J."/>
        </authorList>
    </citation>
    <scope>NUCLEOTIDE SEQUENCE [LARGE SCALE GENOMIC DNA]</scope>
    <source>
        <strain evidence="2">JCM 31037</strain>
    </source>
</reference>
<keyword evidence="2" id="KW-1185">Reference proteome</keyword>
<name>A0ABW3Y9J1_9ACTN</name>